<reference evidence="6 7" key="1">
    <citation type="submission" date="2018-03" db="EMBL/GenBank/DDBJ databases">
        <title>Genome sequence of Moorella humiferrea DSM 23265.</title>
        <authorList>
            <person name="Poehlein A."/>
            <person name="Daniel R."/>
        </authorList>
    </citation>
    <scope>NUCLEOTIDE SEQUENCE [LARGE SCALE GENOMIC DNA]</scope>
    <source>
        <strain evidence="6 7">DSM 23265</strain>
    </source>
</reference>
<dbReference type="AlphaFoldDB" id="A0A2T0AWU8"/>
<keyword evidence="4" id="KW-0051">Antiviral defense</keyword>
<evidence type="ECO:0000256" key="4">
    <source>
        <dbReference type="ARBA" id="ARBA00023118"/>
    </source>
</evidence>
<dbReference type="Gene3D" id="1.10.520.30">
    <property type="entry name" value="AF1862-like domain"/>
    <property type="match status" value="1"/>
</dbReference>
<comment type="caution">
    <text evidence="6">The sequence shown here is derived from an EMBL/GenBank/DDBJ whole genome shotgun (WGS) entry which is preliminary data.</text>
</comment>
<dbReference type="Proteomes" id="UP000238415">
    <property type="component" value="Unassembled WGS sequence"/>
</dbReference>
<evidence type="ECO:0000256" key="2">
    <source>
        <dbReference type="ARBA" id="ARBA00006161"/>
    </source>
</evidence>
<keyword evidence="7" id="KW-1185">Reference proteome</keyword>
<keyword evidence="3" id="KW-0963">Cytoplasm</keyword>
<name>A0A2T0AWU8_9FIRM</name>
<dbReference type="Pfam" id="PF09701">
    <property type="entry name" value="Cas_Cmr5"/>
    <property type="match status" value="1"/>
</dbReference>
<evidence type="ECO:0000256" key="5">
    <source>
        <dbReference type="ARBA" id="ARBA00030001"/>
    </source>
</evidence>
<evidence type="ECO:0000256" key="3">
    <source>
        <dbReference type="ARBA" id="ARBA00022490"/>
    </source>
</evidence>
<gene>
    <name evidence="6" type="primary">cmr5</name>
    <name evidence="6" type="ORF">MOHU_05740</name>
</gene>
<evidence type="ECO:0000256" key="1">
    <source>
        <dbReference type="ARBA" id="ARBA00004496"/>
    </source>
</evidence>
<comment type="subcellular location">
    <subcellularLocation>
        <location evidence="1">Cytoplasm</location>
    </subcellularLocation>
</comment>
<dbReference type="SUPFAM" id="SSF158568">
    <property type="entry name" value="AF1862-like"/>
    <property type="match status" value="1"/>
</dbReference>
<proteinExistence type="inferred from homology"/>
<dbReference type="CDD" id="cd09749">
    <property type="entry name" value="Cmr5_III-B"/>
    <property type="match status" value="1"/>
</dbReference>
<evidence type="ECO:0000313" key="6">
    <source>
        <dbReference type="EMBL" id="PRR75067.1"/>
    </source>
</evidence>
<organism evidence="6 7">
    <name type="scientific">Neomoorella humiferrea</name>
    <dbReference type="NCBI Taxonomy" id="676965"/>
    <lineage>
        <taxon>Bacteria</taxon>
        <taxon>Bacillati</taxon>
        <taxon>Bacillota</taxon>
        <taxon>Clostridia</taxon>
        <taxon>Neomoorellales</taxon>
        <taxon>Neomoorellaceae</taxon>
        <taxon>Neomoorella</taxon>
    </lineage>
</organism>
<dbReference type="NCBIfam" id="TIGR01881">
    <property type="entry name" value="cas_Cmr5"/>
    <property type="match status" value="1"/>
</dbReference>
<accession>A0A2T0AWU8</accession>
<protein>
    <recommendedName>
        <fullName evidence="5">CRISPR type III-B/RAMP module-associated protein Cmr5</fullName>
    </recommendedName>
</protein>
<dbReference type="InterPro" id="IPR023101">
    <property type="entry name" value="AF1862-like_dom_sf"/>
</dbReference>
<dbReference type="GO" id="GO:0051607">
    <property type="term" value="P:defense response to virus"/>
    <property type="evidence" value="ECO:0007669"/>
    <property type="project" value="UniProtKB-KW"/>
</dbReference>
<dbReference type="EMBL" id="PVXM01000006">
    <property type="protein sequence ID" value="PRR75067.1"/>
    <property type="molecule type" value="Genomic_DNA"/>
</dbReference>
<dbReference type="InterPro" id="IPR010160">
    <property type="entry name" value="CRISPR-assoc_prot_Cmr5"/>
</dbReference>
<evidence type="ECO:0000313" key="7">
    <source>
        <dbReference type="Proteomes" id="UP000238415"/>
    </source>
</evidence>
<dbReference type="RefSeq" id="WP_211292838.1">
    <property type="nucleotide sequence ID" value="NZ_CP136419.1"/>
</dbReference>
<comment type="similarity">
    <text evidence="2">Belongs to the CRISPR system Cmr5 family.</text>
</comment>
<dbReference type="GO" id="GO:0005737">
    <property type="term" value="C:cytoplasm"/>
    <property type="evidence" value="ECO:0007669"/>
    <property type="project" value="UniProtKB-SubCell"/>
</dbReference>
<sequence length="130" mass="14573">MIAGLEQGRARYAYDCARQGKELQASKEYKSYAKKIPTLIKTNGLGATVAFIAAKKKDDPNKKEYAYKLIYDQLTQWLVARGLVARGKELVDAIISLDSFSYRMVTVEVLALFKWVSRFAEGLIEGVADD</sequence>